<comment type="subcellular location">
    <subcellularLocation>
        <location evidence="1">Cytoplasmic vesicle</location>
        <location evidence="1">Secretory vesicle</location>
        <location evidence="1">Synaptic vesicle</location>
    </subcellularLocation>
    <subcellularLocation>
        <location evidence="2">Golgi apparatus</location>
    </subcellularLocation>
    <subcellularLocation>
        <location evidence="15">Presynapse</location>
    </subcellularLocation>
</comment>
<dbReference type="PRINTS" id="PR01368">
    <property type="entry name" value="SYNAPSIN"/>
</dbReference>
<comment type="similarity">
    <text evidence="3">Belongs to the synapsin family.</text>
</comment>
<keyword evidence="13" id="KW-0968">Cytoplasmic vesicle</keyword>
<feature type="domain" description="Synapsin pre-ATP-grasp" evidence="18">
    <location>
        <begin position="49"/>
        <end position="142"/>
    </location>
</feature>
<evidence type="ECO:0000259" key="19">
    <source>
        <dbReference type="Pfam" id="PF02750"/>
    </source>
</evidence>
<comment type="subunit">
    <text evidence="16">Homodimer. Can form oligomers with SYN2. Interacts with CAPON. Forms a ternary complex with NOS1. Isoform Ib interacts with PRNP.</text>
</comment>
<feature type="compositionally biased region" description="Pro residues" evidence="17">
    <location>
        <begin position="370"/>
        <end position="403"/>
    </location>
</feature>
<keyword evidence="12" id="KW-0966">Cell projection</keyword>
<dbReference type="Proteomes" id="UP000504627">
    <property type="component" value="Unplaced"/>
</dbReference>
<dbReference type="GeneID" id="113999264"/>
<dbReference type="InterPro" id="IPR001359">
    <property type="entry name" value="Synapsin"/>
</dbReference>
<evidence type="ECO:0000256" key="14">
    <source>
        <dbReference type="ARBA" id="ARBA00029646"/>
    </source>
</evidence>
<evidence type="ECO:0000256" key="11">
    <source>
        <dbReference type="ARBA" id="ARBA00023203"/>
    </source>
</evidence>
<feature type="compositionally biased region" description="Pro residues" evidence="17">
    <location>
        <begin position="416"/>
        <end position="431"/>
    </location>
</feature>
<evidence type="ECO:0000313" key="20">
    <source>
        <dbReference type="Proteomes" id="UP000504627"/>
    </source>
</evidence>
<keyword evidence="11" id="KW-0009">Actin-binding</keyword>
<dbReference type="AlphaFoldDB" id="A0A7R5L7L8"/>
<evidence type="ECO:0000256" key="4">
    <source>
        <dbReference type="ARBA" id="ARBA00017852"/>
    </source>
</evidence>
<dbReference type="InterPro" id="IPR019736">
    <property type="entry name" value="Synapsin_P_site"/>
</dbReference>
<keyword evidence="20" id="KW-1185">Reference proteome</keyword>
<feature type="compositionally biased region" description="Low complexity" evidence="17">
    <location>
        <begin position="432"/>
        <end position="445"/>
    </location>
</feature>
<accession>A0A7R5L7L8</accession>
<protein>
    <recommendedName>
        <fullName evidence="4">Synapsin-1</fullName>
    </recommendedName>
    <alternativeName>
        <fullName evidence="14">Synapsin I</fullName>
    </alternativeName>
</protein>
<dbReference type="Gene3D" id="3.40.50.20">
    <property type="match status" value="1"/>
</dbReference>
<dbReference type="SUPFAM" id="SSF56059">
    <property type="entry name" value="Glutathione synthetase ATP-binding domain-like"/>
    <property type="match status" value="1"/>
</dbReference>
<dbReference type="GO" id="GO:0005794">
    <property type="term" value="C:Golgi apparatus"/>
    <property type="evidence" value="ECO:0007669"/>
    <property type="project" value="UniProtKB-SubCell"/>
</dbReference>
<feature type="compositionally biased region" description="Pro residues" evidence="17">
    <location>
        <begin position="608"/>
        <end position="636"/>
    </location>
</feature>
<feature type="domain" description="Synapsin ATP-binding" evidence="19">
    <location>
        <begin position="146"/>
        <end position="343"/>
    </location>
</feature>
<dbReference type="InterPro" id="IPR013815">
    <property type="entry name" value="ATP_grasp_subdomain_1"/>
</dbReference>
<dbReference type="GO" id="GO:0005524">
    <property type="term" value="F:ATP binding"/>
    <property type="evidence" value="ECO:0007669"/>
    <property type="project" value="InterPro"/>
</dbReference>
<dbReference type="InterPro" id="IPR020897">
    <property type="entry name" value="Synapsin_pre-ATP-grasp_dom"/>
</dbReference>
<feature type="region of interest" description="Disordered" evidence="17">
    <location>
        <begin position="12"/>
        <end position="39"/>
    </location>
</feature>
<keyword evidence="5" id="KW-0488">Methylation</keyword>
<gene>
    <name evidence="21" type="primary">SYN1</name>
</gene>
<proteinExistence type="inferred from homology"/>
<dbReference type="InterPro" id="IPR020898">
    <property type="entry name" value="Synapsin_ATP-bd_dom"/>
</dbReference>
<evidence type="ECO:0000256" key="16">
    <source>
        <dbReference type="ARBA" id="ARBA00046960"/>
    </source>
</evidence>
<name>A0A7R5L7L8_9PASS</name>
<dbReference type="RefSeq" id="XP_039246844.1">
    <property type="nucleotide sequence ID" value="XM_039390910.1"/>
</dbReference>
<evidence type="ECO:0000313" key="21">
    <source>
        <dbReference type="RefSeq" id="XP_039246844.1"/>
    </source>
</evidence>
<evidence type="ECO:0000256" key="1">
    <source>
        <dbReference type="ARBA" id="ARBA00004234"/>
    </source>
</evidence>
<dbReference type="Gene3D" id="3.30.1490.20">
    <property type="entry name" value="ATP-grasp fold, A domain"/>
    <property type="match status" value="1"/>
</dbReference>
<dbReference type="GO" id="GO:0007269">
    <property type="term" value="P:neurotransmitter secretion"/>
    <property type="evidence" value="ECO:0007669"/>
    <property type="project" value="InterPro"/>
</dbReference>
<evidence type="ECO:0000256" key="2">
    <source>
        <dbReference type="ARBA" id="ARBA00004555"/>
    </source>
</evidence>
<evidence type="ECO:0000256" key="10">
    <source>
        <dbReference type="ARBA" id="ARBA00023180"/>
    </source>
</evidence>
<keyword evidence="10" id="KW-0325">Glycoprotein</keyword>
<reference evidence="21" key="1">
    <citation type="submission" date="2025-08" db="UniProtKB">
        <authorList>
            <consortium name="RefSeq"/>
        </authorList>
    </citation>
    <scope>IDENTIFICATION</scope>
    <source>
        <tissue evidence="21">Muscle</tissue>
    </source>
</reference>
<keyword evidence="9" id="KW-0333">Golgi apparatus</keyword>
<evidence type="ECO:0000256" key="9">
    <source>
        <dbReference type="ARBA" id="ARBA00023034"/>
    </source>
</evidence>
<evidence type="ECO:0000259" key="18">
    <source>
        <dbReference type="Pfam" id="PF02078"/>
    </source>
</evidence>
<dbReference type="Pfam" id="PF02750">
    <property type="entry name" value="Synapsin_C"/>
    <property type="match status" value="1"/>
</dbReference>
<feature type="compositionally biased region" description="Pro residues" evidence="17">
    <location>
        <begin position="578"/>
        <end position="600"/>
    </location>
</feature>
<dbReference type="CTD" id="6853"/>
<evidence type="ECO:0000256" key="12">
    <source>
        <dbReference type="ARBA" id="ARBA00023273"/>
    </source>
</evidence>
<evidence type="ECO:0000256" key="5">
    <source>
        <dbReference type="ARBA" id="ARBA00022481"/>
    </source>
</evidence>
<dbReference type="InParanoid" id="A0A7R5L7L8"/>
<dbReference type="GO" id="GO:0003779">
    <property type="term" value="F:actin binding"/>
    <property type="evidence" value="ECO:0007669"/>
    <property type="project" value="UniProtKB-KW"/>
</dbReference>
<dbReference type="Pfam" id="PF02078">
    <property type="entry name" value="Synapsin"/>
    <property type="match status" value="1"/>
</dbReference>
<evidence type="ECO:0000256" key="7">
    <source>
        <dbReference type="ARBA" id="ARBA00022737"/>
    </source>
</evidence>
<dbReference type="SUPFAM" id="SSF52440">
    <property type="entry name" value="PreATP-grasp domain"/>
    <property type="match status" value="1"/>
</dbReference>
<evidence type="ECO:0000256" key="15">
    <source>
        <dbReference type="ARBA" id="ARBA00034106"/>
    </source>
</evidence>
<dbReference type="Pfam" id="PF10581">
    <property type="entry name" value="Synapsin_N"/>
    <property type="match status" value="1"/>
</dbReference>
<evidence type="ECO:0000256" key="6">
    <source>
        <dbReference type="ARBA" id="ARBA00022553"/>
    </source>
</evidence>
<dbReference type="PANTHER" id="PTHR10841:SF24">
    <property type="entry name" value="SYNAPSIN-1"/>
    <property type="match status" value="1"/>
</dbReference>
<organism evidence="20 21">
    <name type="scientific">Pipra filicauda</name>
    <name type="common">Wire-tailed manakin</name>
    <dbReference type="NCBI Taxonomy" id="649802"/>
    <lineage>
        <taxon>Eukaryota</taxon>
        <taxon>Metazoa</taxon>
        <taxon>Chordata</taxon>
        <taxon>Craniata</taxon>
        <taxon>Vertebrata</taxon>
        <taxon>Euteleostomi</taxon>
        <taxon>Archelosauria</taxon>
        <taxon>Archosauria</taxon>
        <taxon>Dinosauria</taxon>
        <taxon>Saurischia</taxon>
        <taxon>Theropoda</taxon>
        <taxon>Coelurosauria</taxon>
        <taxon>Aves</taxon>
        <taxon>Neognathae</taxon>
        <taxon>Neoaves</taxon>
        <taxon>Telluraves</taxon>
        <taxon>Australaves</taxon>
        <taxon>Passeriformes</taxon>
        <taxon>Pipridae</taxon>
        <taxon>Pipra</taxon>
    </lineage>
</organism>
<feature type="compositionally biased region" description="Gly residues" evidence="17">
    <location>
        <begin position="14"/>
        <end position="36"/>
    </location>
</feature>
<dbReference type="InterPro" id="IPR016185">
    <property type="entry name" value="PreATP-grasp_dom_sf"/>
</dbReference>
<feature type="compositionally biased region" description="Pro residues" evidence="17">
    <location>
        <begin position="446"/>
        <end position="554"/>
    </location>
</feature>
<dbReference type="PANTHER" id="PTHR10841">
    <property type="entry name" value="SYNAPSIN"/>
    <property type="match status" value="1"/>
</dbReference>
<evidence type="ECO:0000256" key="3">
    <source>
        <dbReference type="ARBA" id="ARBA00008243"/>
    </source>
</evidence>
<evidence type="ECO:0000256" key="8">
    <source>
        <dbReference type="ARBA" id="ARBA00023018"/>
    </source>
</evidence>
<keyword evidence="8" id="KW-0770">Synapse</keyword>
<dbReference type="Gene3D" id="3.30.470.20">
    <property type="entry name" value="ATP-grasp fold, B domain"/>
    <property type="match status" value="1"/>
</dbReference>
<dbReference type="GO" id="GO:0030672">
    <property type="term" value="C:synaptic vesicle membrane"/>
    <property type="evidence" value="ECO:0007669"/>
    <property type="project" value="TreeGrafter"/>
</dbReference>
<keyword evidence="6" id="KW-0597">Phosphoprotein</keyword>
<evidence type="ECO:0000256" key="17">
    <source>
        <dbReference type="SAM" id="MobiDB-lite"/>
    </source>
</evidence>
<keyword evidence="7" id="KW-0677">Repeat</keyword>
<evidence type="ECO:0000256" key="13">
    <source>
        <dbReference type="ARBA" id="ARBA00023329"/>
    </source>
</evidence>
<feature type="region of interest" description="Disordered" evidence="17">
    <location>
        <begin position="346"/>
        <end position="654"/>
    </location>
</feature>
<sequence>MEFLRRRLSDGNFLAGGGGDPPGAGPGAGGVAGVGSAGRPPRSTALAPLLLVIAPPGTDWVKLFKGKSVHGDVELRVEQAQFSELSLAASTHGALSVTIDSPRGGTRRVRPDFVLVREPPEGGAGDAPRRLLVGLHLGGVPSTDPLPALYGFAHPPCLFAQLARLQRELGPEAFPLVPQRFCNRPRGLLTAPTFPMTVTLSPAPAGVGQVRVGTPQVLGAVAAAMGGARAGALVQGGPAGTQRLRVQRIGDEYRALRWSLGAADAAGEGPHVEPVALSPRHRGWVDACAGLFGGVDICGVEALRGPDGQEHIVQVLGSWLPLLGPGAAEDRGRIVELVLARMREELPCPRSPSPSRPRLQTSVTSGSPRPGTPPQQRPQPQGAPPPSGPAQPRPPPQGQPRPPLGGASPRPAHPSTTPPRGPTQPRPPGPQPRSQTPPTSPQTRPQAPPTSPQPRPQTPPTFPQPHLQAPPPTVQPRPPLSPSVSQPRPPTPQPRPQAPPTSPQPRPQAPPTAQPRPQAPPTTPQPRPPGPATSPQPRPKAPPTSPQPRPPGPATAPQQRPQAPPPTAQPRLSRSPSVPQPRPQGPPPAAQPRPPGPQTPPTTRQPRPQAPPLAPKPALAPKPGGAPPPSPAPEQGPPESLRALRQSFASLFTD</sequence>